<accession>A0ABD3GYZ1</accession>
<reference evidence="1 2" key="1">
    <citation type="submission" date="2024-09" db="EMBL/GenBank/DDBJ databases">
        <title>Chromosome-scale assembly of Riccia sorocarpa.</title>
        <authorList>
            <person name="Paukszto L."/>
        </authorList>
    </citation>
    <scope>NUCLEOTIDE SEQUENCE [LARGE SCALE GENOMIC DNA]</scope>
    <source>
        <strain evidence="1">LP-2024</strain>
        <tissue evidence="1">Aerial parts of the thallus</tissue>
    </source>
</reference>
<dbReference type="EMBL" id="JBJQOH010000006">
    <property type="protein sequence ID" value="KAL3683320.1"/>
    <property type="molecule type" value="Genomic_DNA"/>
</dbReference>
<evidence type="ECO:0000313" key="2">
    <source>
        <dbReference type="Proteomes" id="UP001633002"/>
    </source>
</evidence>
<comment type="caution">
    <text evidence="1">The sequence shown here is derived from an EMBL/GenBank/DDBJ whole genome shotgun (WGS) entry which is preliminary data.</text>
</comment>
<keyword evidence="2" id="KW-1185">Reference proteome</keyword>
<sequence>MEELQRKVVEVMNSIGSIHMGNVDRGAATQRIVAHMRREFPKHNVMVVHTQHMQSFEECAHSHIELKTGWIGTTGFEIYVFKRGGKLINLVGTDLCIAIASCTSSALRSS</sequence>
<proteinExistence type="predicted"/>
<organism evidence="1 2">
    <name type="scientific">Riccia sorocarpa</name>
    <dbReference type="NCBI Taxonomy" id="122646"/>
    <lineage>
        <taxon>Eukaryota</taxon>
        <taxon>Viridiplantae</taxon>
        <taxon>Streptophyta</taxon>
        <taxon>Embryophyta</taxon>
        <taxon>Marchantiophyta</taxon>
        <taxon>Marchantiopsida</taxon>
        <taxon>Marchantiidae</taxon>
        <taxon>Marchantiales</taxon>
        <taxon>Ricciaceae</taxon>
        <taxon>Riccia</taxon>
    </lineage>
</organism>
<gene>
    <name evidence="1" type="ORF">R1sor_001342</name>
</gene>
<dbReference type="AlphaFoldDB" id="A0ABD3GYZ1"/>
<evidence type="ECO:0000313" key="1">
    <source>
        <dbReference type="EMBL" id="KAL3683320.1"/>
    </source>
</evidence>
<name>A0ABD3GYZ1_9MARC</name>
<dbReference type="Proteomes" id="UP001633002">
    <property type="component" value="Unassembled WGS sequence"/>
</dbReference>
<protein>
    <submittedName>
        <fullName evidence="1">Uncharacterized protein</fullName>
    </submittedName>
</protein>